<evidence type="ECO:0000313" key="2">
    <source>
        <dbReference type="Proteomes" id="UP001234297"/>
    </source>
</evidence>
<reference evidence="1 2" key="1">
    <citation type="journal article" date="2022" name="Hortic Res">
        <title>A haplotype resolved chromosomal level avocado genome allows analysis of novel avocado genes.</title>
        <authorList>
            <person name="Nath O."/>
            <person name="Fletcher S.J."/>
            <person name="Hayward A."/>
            <person name="Shaw L.M."/>
            <person name="Masouleh A.K."/>
            <person name="Furtado A."/>
            <person name="Henry R.J."/>
            <person name="Mitter N."/>
        </authorList>
    </citation>
    <scope>NUCLEOTIDE SEQUENCE [LARGE SCALE GENOMIC DNA]</scope>
    <source>
        <strain evidence="2">cv. Hass</strain>
    </source>
</reference>
<organism evidence="1 2">
    <name type="scientific">Persea americana</name>
    <name type="common">Avocado</name>
    <dbReference type="NCBI Taxonomy" id="3435"/>
    <lineage>
        <taxon>Eukaryota</taxon>
        <taxon>Viridiplantae</taxon>
        <taxon>Streptophyta</taxon>
        <taxon>Embryophyta</taxon>
        <taxon>Tracheophyta</taxon>
        <taxon>Spermatophyta</taxon>
        <taxon>Magnoliopsida</taxon>
        <taxon>Magnoliidae</taxon>
        <taxon>Laurales</taxon>
        <taxon>Lauraceae</taxon>
        <taxon>Persea</taxon>
    </lineage>
</organism>
<gene>
    <name evidence="1" type="ORF">MRB53_030146</name>
</gene>
<sequence length="319" mass="36584">MASSSNSQANNGSSQAKNGNSELEDIRRTLRDVTSVITAQNGARQEPDLYKEFKGYDPPSFSGTTDPIVAEAWLREIEKVFKVMKCVEADKVRLATYKIKGSAEHWWEFEEEALKKTKTEITWEVFNDKFNKKYIPKHIRAQKAQEFANLIQGNMTVAKYEAKFWELARYAPHVIPDEASKADKFEKGLRPILMKQVAGFELEDYDKLVTKPFKMEGTLALTELFKDKKHNGNNGNNYKRGSPNKSHGGYGQPQKQRRVDNIKTLAVTCSYCQERHHIDECYKKNKLCFNCSKSGHMVKDRTQLCRQGQPAPQAHRPQQ</sequence>
<dbReference type="EMBL" id="CM056818">
    <property type="protein sequence ID" value="KAJ8621617.1"/>
    <property type="molecule type" value="Genomic_DNA"/>
</dbReference>
<proteinExistence type="predicted"/>
<evidence type="ECO:0000313" key="1">
    <source>
        <dbReference type="EMBL" id="KAJ8621617.1"/>
    </source>
</evidence>
<accession>A0ACC2KLG5</accession>
<protein>
    <submittedName>
        <fullName evidence="1">Uncharacterized protein</fullName>
    </submittedName>
</protein>
<name>A0ACC2KLG5_PERAE</name>
<comment type="caution">
    <text evidence="1">The sequence shown here is derived from an EMBL/GenBank/DDBJ whole genome shotgun (WGS) entry which is preliminary data.</text>
</comment>
<keyword evidence="2" id="KW-1185">Reference proteome</keyword>
<dbReference type="Proteomes" id="UP001234297">
    <property type="component" value="Chromosome 10"/>
</dbReference>